<feature type="domain" description="DUF4422" evidence="1">
    <location>
        <begin position="4"/>
        <end position="221"/>
    </location>
</feature>
<evidence type="ECO:0000259" key="1">
    <source>
        <dbReference type="Pfam" id="PF14393"/>
    </source>
</evidence>
<dbReference type="Pfam" id="PF14393">
    <property type="entry name" value="DUF4422"/>
    <property type="match status" value="1"/>
</dbReference>
<evidence type="ECO:0000313" key="3">
    <source>
        <dbReference type="Proteomes" id="UP000466388"/>
    </source>
</evidence>
<sequence length="260" mass="30973">MKIKILVATHKLANMPKDLDLYLPILVGASRNWHENINFQRDDMGDNISDKNPNYNELTAAYWAWKNLNDVDAIGLVQYRRYLAPKRSVGSANVLRQSQIEKMLTNYDLILPKKRRYYIETNYTHYVHAHHSEPLDQTREIVKEQYPGYLKSFDHVMKMRSAHMFNMFVMKKNIFDNYCEWMFGILNKLEARIDVSQYSSQEARAFGYISELLMDVWVEKNHIKYTETPWIQLGGKHTFRKIFFFVGRKFNIGVRKTHFE</sequence>
<dbReference type="InterPro" id="IPR025536">
    <property type="entry name" value="DUF4422"/>
</dbReference>
<proteinExistence type="predicted"/>
<protein>
    <submittedName>
        <fullName evidence="2">DUF4422 domain-containing protein</fullName>
    </submittedName>
</protein>
<dbReference type="Proteomes" id="UP000466388">
    <property type="component" value="Unassembled WGS sequence"/>
</dbReference>
<name>A0A7X3C4A1_9LACO</name>
<dbReference type="EMBL" id="WNJO01000029">
    <property type="protein sequence ID" value="MTV83357.1"/>
    <property type="molecule type" value="Genomic_DNA"/>
</dbReference>
<dbReference type="AlphaFoldDB" id="A0A7X3C4A1"/>
<keyword evidence="3" id="KW-1185">Reference proteome</keyword>
<accession>A0A7X3C4A1</accession>
<gene>
    <name evidence="2" type="ORF">GM612_12115</name>
</gene>
<reference evidence="2 3" key="1">
    <citation type="submission" date="2019-11" db="EMBL/GenBank/DDBJ databases">
        <title>Lactobacillus sp. nov. CRM56-3, isolated from fermented tea leaves.</title>
        <authorList>
            <person name="Phuengjayaem S."/>
            <person name="Tanasupawat S."/>
        </authorList>
    </citation>
    <scope>NUCLEOTIDE SEQUENCE [LARGE SCALE GENOMIC DNA]</scope>
    <source>
        <strain evidence="2 3">CRM56-3</strain>
    </source>
</reference>
<evidence type="ECO:0000313" key="2">
    <source>
        <dbReference type="EMBL" id="MTV83357.1"/>
    </source>
</evidence>
<comment type="caution">
    <text evidence="2">The sequence shown here is derived from an EMBL/GenBank/DDBJ whole genome shotgun (WGS) entry which is preliminary data.</text>
</comment>
<organism evidence="2 3">
    <name type="scientific">Secundilactobacillus folii</name>
    <dbReference type="NCBI Taxonomy" id="2678357"/>
    <lineage>
        <taxon>Bacteria</taxon>
        <taxon>Bacillati</taxon>
        <taxon>Bacillota</taxon>
        <taxon>Bacilli</taxon>
        <taxon>Lactobacillales</taxon>
        <taxon>Lactobacillaceae</taxon>
        <taxon>Secundilactobacillus</taxon>
    </lineage>
</organism>
<dbReference type="RefSeq" id="WP_343031908.1">
    <property type="nucleotide sequence ID" value="NZ_WNJO01000029.1"/>
</dbReference>